<keyword evidence="10" id="KW-0804">Transcription</keyword>
<comment type="subcellular location">
    <subcellularLocation>
        <location evidence="2">Nucleus</location>
    </subcellularLocation>
</comment>
<keyword evidence="9" id="KW-0238">DNA-binding</keyword>
<feature type="domain" description="C2H2-type" evidence="13">
    <location>
        <begin position="263"/>
        <end position="290"/>
    </location>
</feature>
<evidence type="ECO:0000256" key="8">
    <source>
        <dbReference type="ARBA" id="ARBA00023015"/>
    </source>
</evidence>
<feature type="domain" description="C2H2-type" evidence="13">
    <location>
        <begin position="347"/>
        <end position="374"/>
    </location>
</feature>
<evidence type="ECO:0000313" key="14">
    <source>
        <dbReference type="EMBL" id="VFV20847.1"/>
    </source>
</evidence>
<dbReference type="SMART" id="SM00349">
    <property type="entry name" value="KRAB"/>
    <property type="match status" value="1"/>
</dbReference>
<dbReference type="FunFam" id="3.30.160.60:FF:001014">
    <property type="entry name" value="Zinc finger protein 597"/>
    <property type="match status" value="1"/>
</dbReference>
<feature type="domain" description="C2H2-type" evidence="13">
    <location>
        <begin position="319"/>
        <end position="346"/>
    </location>
</feature>
<dbReference type="InterPro" id="IPR001909">
    <property type="entry name" value="KRAB"/>
</dbReference>
<keyword evidence="7" id="KW-0862">Zinc</keyword>
<dbReference type="SMART" id="SM00355">
    <property type="entry name" value="ZnF_C2H2"/>
    <property type="match status" value="7"/>
</dbReference>
<evidence type="ECO:0000256" key="6">
    <source>
        <dbReference type="ARBA" id="ARBA00022771"/>
    </source>
</evidence>
<dbReference type="Pfam" id="PF00096">
    <property type="entry name" value="zf-C2H2"/>
    <property type="match status" value="3"/>
</dbReference>
<evidence type="ECO:0000256" key="5">
    <source>
        <dbReference type="ARBA" id="ARBA00022737"/>
    </source>
</evidence>
<keyword evidence="15" id="KW-1185">Reference proteome</keyword>
<feature type="domain" description="C2H2-type" evidence="13">
    <location>
        <begin position="452"/>
        <end position="479"/>
    </location>
</feature>
<keyword evidence="8" id="KW-0805">Transcription regulation</keyword>
<dbReference type="PROSITE" id="PS00028">
    <property type="entry name" value="ZINC_FINGER_C2H2_1"/>
    <property type="match status" value="4"/>
</dbReference>
<dbReference type="Proteomes" id="UP000386466">
    <property type="component" value="Unassembled WGS sequence"/>
</dbReference>
<proteinExistence type="inferred from homology"/>
<evidence type="ECO:0000313" key="15">
    <source>
        <dbReference type="Proteomes" id="UP000386466"/>
    </source>
</evidence>
<dbReference type="InterPro" id="IPR036051">
    <property type="entry name" value="KRAB_dom_sf"/>
</dbReference>
<dbReference type="GO" id="GO:1990837">
    <property type="term" value="F:sequence-specific double-stranded DNA binding"/>
    <property type="evidence" value="ECO:0007669"/>
    <property type="project" value="UniProtKB-ARBA"/>
</dbReference>
<dbReference type="EMBL" id="CAAGRJ010003012">
    <property type="protein sequence ID" value="VFV20847.1"/>
    <property type="molecule type" value="Genomic_DNA"/>
</dbReference>
<feature type="domain" description="C2H2-type" evidence="13">
    <location>
        <begin position="235"/>
        <end position="262"/>
    </location>
</feature>
<evidence type="ECO:0000256" key="12">
    <source>
        <dbReference type="PROSITE-ProRule" id="PRU00042"/>
    </source>
</evidence>
<dbReference type="GO" id="GO:0005634">
    <property type="term" value="C:nucleus"/>
    <property type="evidence" value="ECO:0007669"/>
    <property type="project" value="UniProtKB-SubCell"/>
</dbReference>
<dbReference type="PROSITE" id="PS50157">
    <property type="entry name" value="ZINC_FINGER_C2H2_2"/>
    <property type="match status" value="7"/>
</dbReference>
<dbReference type="Gene3D" id="6.10.140.140">
    <property type="match status" value="1"/>
</dbReference>
<comment type="function">
    <text evidence="1">May be involved in transcriptional regulation.</text>
</comment>
<dbReference type="PANTHER" id="PTHR24408:SF34">
    <property type="entry name" value="ZINC FINGER PROTEIN 672-RELATED"/>
    <property type="match status" value="1"/>
</dbReference>
<keyword evidence="6 12" id="KW-0863">Zinc-finger</keyword>
<reference evidence="14 15" key="1">
    <citation type="submission" date="2019-01" db="EMBL/GenBank/DDBJ databases">
        <authorList>
            <person name="Alioto T."/>
            <person name="Alioto T."/>
        </authorList>
    </citation>
    <scope>NUCLEOTIDE SEQUENCE [LARGE SCALE GENOMIC DNA]</scope>
</reference>
<dbReference type="SUPFAM" id="SSF57667">
    <property type="entry name" value="beta-beta-alpha zinc fingers"/>
    <property type="match status" value="4"/>
</dbReference>
<protein>
    <submittedName>
        <fullName evidence="14">Zinc finger protein 597-like</fullName>
    </submittedName>
</protein>
<comment type="similarity">
    <text evidence="3">Belongs to the krueppel C2H2-type zinc-finger protein family.</text>
</comment>
<evidence type="ECO:0000256" key="4">
    <source>
        <dbReference type="ARBA" id="ARBA00022723"/>
    </source>
</evidence>
<name>A0A485MKF8_LYNPA</name>
<dbReference type="GO" id="GO:0000981">
    <property type="term" value="F:DNA-binding transcription factor activity, RNA polymerase II-specific"/>
    <property type="evidence" value="ECO:0007669"/>
    <property type="project" value="TreeGrafter"/>
</dbReference>
<evidence type="ECO:0000256" key="7">
    <source>
        <dbReference type="ARBA" id="ARBA00022833"/>
    </source>
</evidence>
<dbReference type="AlphaFoldDB" id="A0A485MKF8"/>
<evidence type="ECO:0000256" key="3">
    <source>
        <dbReference type="ARBA" id="ARBA00006991"/>
    </source>
</evidence>
<dbReference type="Gene3D" id="3.30.160.60">
    <property type="entry name" value="Classic Zinc Finger"/>
    <property type="match status" value="6"/>
</dbReference>
<organism evidence="14 15">
    <name type="scientific">Lynx pardinus</name>
    <name type="common">Iberian lynx</name>
    <name type="synonym">Felis pardina</name>
    <dbReference type="NCBI Taxonomy" id="191816"/>
    <lineage>
        <taxon>Eukaryota</taxon>
        <taxon>Metazoa</taxon>
        <taxon>Chordata</taxon>
        <taxon>Craniata</taxon>
        <taxon>Vertebrata</taxon>
        <taxon>Euteleostomi</taxon>
        <taxon>Mammalia</taxon>
        <taxon>Eutheria</taxon>
        <taxon>Laurasiatheria</taxon>
        <taxon>Carnivora</taxon>
        <taxon>Feliformia</taxon>
        <taxon>Felidae</taxon>
        <taxon>Felinae</taxon>
        <taxon>Lynx</taxon>
    </lineage>
</organism>
<dbReference type="FunFam" id="3.30.160.60:FF:000895">
    <property type="entry name" value="Zinc finger protein 597"/>
    <property type="match status" value="1"/>
</dbReference>
<dbReference type="InterPro" id="IPR013087">
    <property type="entry name" value="Znf_C2H2_type"/>
</dbReference>
<dbReference type="GO" id="GO:0008270">
    <property type="term" value="F:zinc ion binding"/>
    <property type="evidence" value="ECO:0007669"/>
    <property type="project" value="UniProtKB-KW"/>
</dbReference>
<evidence type="ECO:0000256" key="1">
    <source>
        <dbReference type="ARBA" id="ARBA00003767"/>
    </source>
</evidence>
<dbReference type="InterPro" id="IPR036236">
    <property type="entry name" value="Znf_C2H2_sf"/>
</dbReference>
<sequence>MTGLGWVGTWYTAHLHVLCGFHCHLRQHAKNGRGETWRHWDLGVTDKPTFTCPTFEHSFLGFLLLATETILADIPPVPTAYFVNSNDTVPGPMLFEDLAVFFSQEECVCLHSVQRSLSRDTTQDCFEEMALMGGKGKTGITQQLNLDSMGVEELAPENSSIAVPLVYYPEKSSETGGGDPERKVSGGTPACKKRFISLLVTIENHTPLIDPPQCLETTALSEILEFSGEEAKNLYKCPECDQSFSDNSYLVLHQRTHSGEKKYKRGDCGKIFNHRANLRTHRRSHAGEKPYKCGECGSSFRQHSHLSRHMNSHVKETPHTCGICGRGSLWPLGLAQHQKTHAAKKAYECTDCCKGFGQKTNLALREEMHTSATQYPCTQCVQCFGQPSHSVLPEQGHEDDCEDDAEHCGDCRENLLLFSKFKPLKCPECAVTFLRVSELISHQSVHRGENPHKCKTCTKSFILDSELACHQKSHTGEEPFKRTMCGKKFQVE</sequence>
<evidence type="ECO:0000256" key="11">
    <source>
        <dbReference type="ARBA" id="ARBA00023242"/>
    </source>
</evidence>
<keyword evidence="4" id="KW-0479">Metal-binding</keyword>
<keyword evidence="11" id="KW-0539">Nucleus</keyword>
<dbReference type="CDD" id="cd07765">
    <property type="entry name" value="KRAB_A-box"/>
    <property type="match status" value="1"/>
</dbReference>
<feature type="domain" description="C2H2-type" evidence="13">
    <location>
        <begin position="291"/>
        <end position="318"/>
    </location>
</feature>
<evidence type="ECO:0000256" key="10">
    <source>
        <dbReference type="ARBA" id="ARBA00023163"/>
    </source>
</evidence>
<dbReference type="FunFam" id="3.30.160.60:FF:000609">
    <property type="entry name" value="zinc finger protein 621"/>
    <property type="match status" value="1"/>
</dbReference>
<evidence type="ECO:0000256" key="2">
    <source>
        <dbReference type="ARBA" id="ARBA00004123"/>
    </source>
</evidence>
<keyword evidence="5" id="KW-0677">Repeat</keyword>
<dbReference type="Pfam" id="PF01352">
    <property type="entry name" value="KRAB"/>
    <property type="match status" value="1"/>
</dbReference>
<gene>
    <name evidence="14" type="ORF">LYPA_23C002287</name>
</gene>
<evidence type="ECO:0000256" key="9">
    <source>
        <dbReference type="ARBA" id="ARBA00023125"/>
    </source>
</evidence>
<dbReference type="FunFam" id="3.30.160.60:FF:002285">
    <property type="entry name" value="Zinc finger protein 597"/>
    <property type="match status" value="1"/>
</dbReference>
<evidence type="ECO:0000259" key="13">
    <source>
        <dbReference type="PROSITE" id="PS50157"/>
    </source>
</evidence>
<dbReference type="PANTHER" id="PTHR24408">
    <property type="entry name" value="ZINC FINGER PROTEIN"/>
    <property type="match status" value="1"/>
</dbReference>
<accession>A0A485MKF8</accession>
<dbReference type="SUPFAM" id="SSF109640">
    <property type="entry name" value="KRAB domain (Kruppel-associated box)"/>
    <property type="match status" value="1"/>
</dbReference>
<feature type="domain" description="C2H2-type" evidence="13">
    <location>
        <begin position="424"/>
        <end position="451"/>
    </location>
</feature>